<keyword evidence="6" id="KW-0800">Toxin</keyword>
<gene>
    <name evidence="6" type="primary">vapC</name>
    <name evidence="8" type="ORF">GCM10023171_07150</name>
</gene>
<evidence type="ECO:0000256" key="5">
    <source>
        <dbReference type="ARBA" id="ARBA00022842"/>
    </source>
</evidence>
<dbReference type="HAMAP" id="MF_00265">
    <property type="entry name" value="VapC_Nob1"/>
    <property type="match status" value="1"/>
</dbReference>
<comment type="function">
    <text evidence="6">Toxic component of a toxin-antitoxin (TA) system. An RNase.</text>
</comment>
<evidence type="ECO:0000313" key="8">
    <source>
        <dbReference type="EMBL" id="GAA4480391.1"/>
    </source>
</evidence>
<feature type="domain" description="PIN" evidence="7">
    <location>
        <begin position="4"/>
        <end position="124"/>
    </location>
</feature>
<feature type="binding site" evidence="6">
    <location>
        <position position="7"/>
    </location>
    <ligand>
        <name>Mg(2+)</name>
        <dbReference type="ChEBI" id="CHEBI:18420"/>
    </ligand>
</feature>
<dbReference type="InterPro" id="IPR022907">
    <property type="entry name" value="VapC_family"/>
</dbReference>
<dbReference type="SUPFAM" id="SSF88723">
    <property type="entry name" value="PIN domain-like"/>
    <property type="match status" value="1"/>
</dbReference>
<dbReference type="EMBL" id="BAABGP010000004">
    <property type="protein sequence ID" value="GAA4480391.1"/>
    <property type="molecule type" value="Genomic_DNA"/>
</dbReference>
<keyword evidence="1 6" id="KW-1277">Toxin-antitoxin system</keyword>
<proteinExistence type="inferred from homology"/>
<reference evidence="9" key="1">
    <citation type="journal article" date="2019" name="Int. J. Syst. Evol. Microbiol.">
        <title>The Global Catalogue of Microorganisms (GCM) 10K type strain sequencing project: providing services to taxonomists for standard genome sequencing and annotation.</title>
        <authorList>
            <consortium name="The Broad Institute Genomics Platform"/>
            <consortium name="The Broad Institute Genome Sequencing Center for Infectious Disease"/>
            <person name="Wu L."/>
            <person name="Ma J."/>
        </authorList>
    </citation>
    <scope>NUCLEOTIDE SEQUENCE [LARGE SCALE GENOMIC DNA]</scope>
    <source>
        <strain evidence="9">JCM 17839</strain>
    </source>
</reference>
<dbReference type="InterPro" id="IPR002716">
    <property type="entry name" value="PIN_dom"/>
</dbReference>
<dbReference type="RefSeq" id="WP_345184417.1">
    <property type="nucleotide sequence ID" value="NZ_BAABGP010000004.1"/>
</dbReference>
<dbReference type="Gene3D" id="3.40.50.1010">
    <property type="entry name" value="5'-nuclease"/>
    <property type="match status" value="1"/>
</dbReference>
<keyword evidence="9" id="KW-1185">Reference proteome</keyword>
<evidence type="ECO:0000313" key="9">
    <source>
        <dbReference type="Proteomes" id="UP001500731"/>
    </source>
</evidence>
<evidence type="ECO:0000256" key="4">
    <source>
        <dbReference type="ARBA" id="ARBA00022801"/>
    </source>
</evidence>
<sequence>MVIVYLDTSAVVKRTLPEAQSAKLLDSLGRAVAEGSTLVTSALTRVEAGRALRRRENELQGDVARAYRNALQGLAVAPITDVVIELARSADPPALRSLDAIHLATAIAVGAGELWTYDDRLADASASAGIAVRAPA</sequence>
<feature type="binding site" evidence="6">
    <location>
        <position position="99"/>
    </location>
    <ligand>
        <name>Mg(2+)</name>
        <dbReference type="ChEBI" id="CHEBI:18420"/>
    </ligand>
</feature>
<comment type="caution">
    <text evidence="8">The sequence shown here is derived from an EMBL/GenBank/DDBJ whole genome shotgun (WGS) entry which is preliminary data.</text>
</comment>
<accession>A0ABP8P5D7</accession>
<comment type="similarity">
    <text evidence="6">Belongs to the PINc/VapC protein family.</text>
</comment>
<dbReference type="Pfam" id="PF01850">
    <property type="entry name" value="PIN"/>
    <property type="match status" value="1"/>
</dbReference>
<dbReference type="EC" id="3.1.-.-" evidence="6"/>
<evidence type="ECO:0000259" key="7">
    <source>
        <dbReference type="Pfam" id="PF01850"/>
    </source>
</evidence>
<evidence type="ECO:0000256" key="2">
    <source>
        <dbReference type="ARBA" id="ARBA00022722"/>
    </source>
</evidence>
<keyword evidence="3 6" id="KW-0479">Metal-binding</keyword>
<comment type="cofactor">
    <cofactor evidence="6">
        <name>Mg(2+)</name>
        <dbReference type="ChEBI" id="CHEBI:18420"/>
    </cofactor>
</comment>
<keyword evidence="2 6" id="KW-0540">Nuclease</keyword>
<evidence type="ECO:0000256" key="1">
    <source>
        <dbReference type="ARBA" id="ARBA00022649"/>
    </source>
</evidence>
<keyword evidence="4 6" id="KW-0378">Hydrolase</keyword>
<evidence type="ECO:0000256" key="3">
    <source>
        <dbReference type="ARBA" id="ARBA00022723"/>
    </source>
</evidence>
<evidence type="ECO:0000256" key="6">
    <source>
        <dbReference type="HAMAP-Rule" id="MF_00265"/>
    </source>
</evidence>
<dbReference type="CDD" id="cd09874">
    <property type="entry name" value="PIN_MT3492-like"/>
    <property type="match status" value="1"/>
</dbReference>
<name>A0ABP8P5D7_9MICO</name>
<dbReference type="InterPro" id="IPR029060">
    <property type="entry name" value="PIN-like_dom_sf"/>
</dbReference>
<organism evidence="8 9">
    <name type="scientific">Microbacterium panaciterrae</name>
    <dbReference type="NCBI Taxonomy" id="985759"/>
    <lineage>
        <taxon>Bacteria</taxon>
        <taxon>Bacillati</taxon>
        <taxon>Actinomycetota</taxon>
        <taxon>Actinomycetes</taxon>
        <taxon>Micrococcales</taxon>
        <taxon>Microbacteriaceae</taxon>
        <taxon>Microbacterium</taxon>
    </lineage>
</organism>
<keyword evidence="5 6" id="KW-0460">Magnesium</keyword>
<protein>
    <recommendedName>
        <fullName evidence="6">Ribonuclease VapC</fullName>
        <shortName evidence="6">RNase VapC</shortName>
        <ecNumber evidence="6">3.1.-.-</ecNumber>
    </recommendedName>
    <alternativeName>
        <fullName evidence="6">Toxin VapC</fullName>
    </alternativeName>
</protein>
<dbReference type="Proteomes" id="UP001500731">
    <property type="component" value="Unassembled WGS sequence"/>
</dbReference>